<sequence length="287" mass="32170">MLRQIQQLIIVVLLILLIASLPLMVTADPETQSLSFDPGALPQVYGEFFTQIADGDLGTYQQGTRTRSIGEDIGRFFITSLKIMEAGILAAVVLSLVFGVFISRFRAARGFNYILNILASIPDFIIIVASMILAVKFYKMTGIRIISLRPDSGALNTWFPTVLVAIAPTLYLFKLVAVKYYQLSGEDYIRTAVAKGMRLDYINLQHVFKNIEPFILAEMTKVISLGIGNLFIVEYIMNVSGITKFIFQANGFQPIAIGLFAMLLMSLIVYLSIRLLFYLFKRVLIHE</sequence>
<evidence type="ECO:0000256" key="3">
    <source>
        <dbReference type="ARBA" id="ARBA00022475"/>
    </source>
</evidence>
<feature type="transmembrane region" description="Helical" evidence="7">
    <location>
        <begin position="83"/>
        <end position="102"/>
    </location>
</feature>
<keyword evidence="3" id="KW-1003">Cell membrane</keyword>
<name>A0A5D4RHA6_9BACI</name>
<evidence type="ECO:0000313" key="9">
    <source>
        <dbReference type="EMBL" id="TYS49266.1"/>
    </source>
</evidence>
<dbReference type="InterPro" id="IPR035906">
    <property type="entry name" value="MetI-like_sf"/>
</dbReference>
<dbReference type="EMBL" id="VTER01000004">
    <property type="protein sequence ID" value="TYS49266.1"/>
    <property type="molecule type" value="Genomic_DNA"/>
</dbReference>
<evidence type="ECO:0000259" key="8">
    <source>
        <dbReference type="PROSITE" id="PS50928"/>
    </source>
</evidence>
<evidence type="ECO:0000256" key="4">
    <source>
        <dbReference type="ARBA" id="ARBA00022692"/>
    </source>
</evidence>
<dbReference type="GO" id="GO:0005886">
    <property type="term" value="C:plasma membrane"/>
    <property type="evidence" value="ECO:0007669"/>
    <property type="project" value="UniProtKB-SubCell"/>
</dbReference>
<dbReference type="Proteomes" id="UP000322139">
    <property type="component" value="Unassembled WGS sequence"/>
</dbReference>
<gene>
    <name evidence="9" type="ORF">FZD51_08595</name>
</gene>
<proteinExistence type="inferred from homology"/>
<evidence type="ECO:0000256" key="6">
    <source>
        <dbReference type="ARBA" id="ARBA00023136"/>
    </source>
</evidence>
<evidence type="ECO:0000256" key="5">
    <source>
        <dbReference type="ARBA" id="ARBA00022989"/>
    </source>
</evidence>
<dbReference type="PANTHER" id="PTHR30465">
    <property type="entry name" value="INNER MEMBRANE ABC TRANSPORTER"/>
    <property type="match status" value="1"/>
</dbReference>
<feature type="transmembrane region" description="Helical" evidence="7">
    <location>
        <begin position="114"/>
        <end position="138"/>
    </location>
</feature>
<comment type="caution">
    <text evidence="9">The sequence shown here is derived from an EMBL/GenBank/DDBJ whole genome shotgun (WGS) entry which is preliminary data.</text>
</comment>
<reference evidence="9 10" key="1">
    <citation type="submission" date="2019-08" db="EMBL/GenBank/DDBJ databases">
        <title>Bacillus genomes from the desert of Cuatro Cienegas, Coahuila.</title>
        <authorList>
            <person name="Olmedo-Alvarez G."/>
        </authorList>
    </citation>
    <scope>NUCLEOTIDE SEQUENCE [LARGE SCALE GENOMIC DNA]</scope>
    <source>
        <strain evidence="9 10">CH446_14T</strain>
    </source>
</reference>
<keyword evidence="6 7" id="KW-0472">Membrane</keyword>
<dbReference type="PANTHER" id="PTHR30465:SF44">
    <property type="entry name" value="ABC-TYPE DIPEPTIDE_OLIGOPEPTIDE TRANSPORT SYSTEM, PERMEASE COMPONENT"/>
    <property type="match status" value="1"/>
</dbReference>
<comment type="subcellular location">
    <subcellularLocation>
        <location evidence="1 7">Cell membrane</location>
        <topology evidence="1 7">Multi-pass membrane protein</topology>
    </subcellularLocation>
</comment>
<keyword evidence="4 7" id="KW-0812">Transmembrane</keyword>
<feature type="transmembrane region" description="Helical" evidence="7">
    <location>
        <begin position="255"/>
        <end position="280"/>
    </location>
</feature>
<evidence type="ECO:0000256" key="2">
    <source>
        <dbReference type="ARBA" id="ARBA00022448"/>
    </source>
</evidence>
<dbReference type="Pfam" id="PF00528">
    <property type="entry name" value="BPD_transp_1"/>
    <property type="match status" value="1"/>
</dbReference>
<dbReference type="PROSITE" id="PS50928">
    <property type="entry name" value="ABC_TM1"/>
    <property type="match status" value="1"/>
</dbReference>
<feature type="transmembrane region" description="Helical" evidence="7">
    <location>
        <begin position="222"/>
        <end position="243"/>
    </location>
</feature>
<evidence type="ECO:0000256" key="1">
    <source>
        <dbReference type="ARBA" id="ARBA00004651"/>
    </source>
</evidence>
<organism evidence="9 10">
    <name type="scientific">Bacillus infantis</name>
    <dbReference type="NCBI Taxonomy" id="324767"/>
    <lineage>
        <taxon>Bacteria</taxon>
        <taxon>Bacillati</taxon>
        <taxon>Bacillota</taxon>
        <taxon>Bacilli</taxon>
        <taxon>Bacillales</taxon>
        <taxon>Bacillaceae</taxon>
        <taxon>Bacillus</taxon>
    </lineage>
</organism>
<keyword evidence="2 7" id="KW-0813">Transport</keyword>
<protein>
    <submittedName>
        <fullName evidence="9">ABC transporter permease subunit</fullName>
    </submittedName>
</protein>
<dbReference type="InterPro" id="IPR000515">
    <property type="entry name" value="MetI-like"/>
</dbReference>
<evidence type="ECO:0000313" key="10">
    <source>
        <dbReference type="Proteomes" id="UP000322139"/>
    </source>
</evidence>
<comment type="similarity">
    <text evidence="7">Belongs to the binding-protein-dependent transport system permease family.</text>
</comment>
<dbReference type="GO" id="GO:0055085">
    <property type="term" value="P:transmembrane transport"/>
    <property type="evidence" value="ECO:0007669"/>
    <property type="project" value="InterPro"/>
</dbReference>
<dbReference type="SUPFAM" id="SSF161098">
    <property type="entry name" value="MetI-like"/>
    <property type="match status" value="1"/>
</dbReference>
<accession>A0A5D4RHA6</accession>
<dbReference type="Gene3D" id="1.10.3720.10">
    <property type="entry name" value="MetI-like"/>
    <property type="match status" value="1"/>
</dbReference>
<dbReference type="RefSeq" id="WP_009791244.1">
    <property type="nucleotide sequence ID" value="NZ_CP160000.1"/>
</dbReference>
<feature type="domain" description="ABC transmembrane type-1" evidence="8">
    <location>
        <begin position="77"/>
        <end position="281"/>
    </location>
</feature>
<dbReference type="GeneID" id="97350401"/>
<feature type="transmembrane region" description="Helical" evidence="7">
    <location>
        <begin position="158"/>
        <end position="181"/>
    </location>
</feature>
<keyword evidence="5 7" id="KW-1133">Transmembrane helix</keyword>
<evidence type="ECO:0000256" key="7">
    <source>
        <dbReference type="RuleBase" id="RU363032"/>
    </source>
</evidence>
<dbReference type="AlphaFoldDB" id="A0A5D4RHA6"/>